<evidence type="ECO:0000256" key="3">
    <source>
        <dbReference type="ARBA" id="ARBA00038358"/>
    </source>
</evidence>
<keyword evidence="2 11" id="KW-0378">Hydrolase</keyword>
<comment type="caution">
    <text evidence="11">The sequence shown here is derived from an EMBL/GenBank/DDBJ whole genome shotgun (WGS) entry which is preliminary data.</text>
</comment>
<feature type="compositionally biased region" description="Basic and acidic residues" evidence="8">
    <location>
        <begin position="721"/>
        <end position="741"/>
    </location>
</feature>
<evidence type="ECO:0000313" key="12">
    <source>
        <dbReference type="Proteomes" id="UP000650582"/>
    </source>
</evidence>
<dbReference type="SUPFAM" id="SSF54197">
    <property type="entry name" value="HIT-like"/>
    <property type="match status" value="1"/>
</dbReference>
<feature type="compositionally biased region" description="Basic and acidic residues" evidence="8">
    <location>
        <begin position="1251"/>
        <end position="1262"/>
    </location>
</feature>
<dbReference type="Gene3D" id="3.30.428.10">
    <property type="entry name" value="HIT-like"/>
    <property type="match status" value="1"/>
</dbReference>
<feature type="region of interest" description="Disordered" evidence="8">
    <location>
        <begin position="994"/>
        <end position="1015"/>
    </location>
</feature>
<gene>
    <name evidence="11" type="ORF">RHS04_01258</name>
</gene>
<feature type="compositionally biased region" description="Basic and acidic residues" evidence="8">
    <location>
        <begin position="871"/>
        <end position="884"/>
    </location>
</feature>
<feature type="domain" description="HIT" evidence="10">
    <location>
        <begin position="432"/>
        <end position="539"/>
    </location>
</feature>
<protein>
    <submittedName>
        <fullName evidence="11">Glycosyl Hydrolase Family 88</fullName>
    </submittedName>
</protein>
<feature type="compositionally biased region" description="Acidic residues" evidence="8">
    <location>
        <begin position="1005"/>
        <end position="1015"/>
    </location>
</feature>
<feature type="region of interest" description="Disordered" evidence="8">
    <location>
        <begin position="638"/>
        <end position="835"/>
    </location>
</feature>
<feature type="binding site" evidence="5">
    <location>
        <position position="513"/>
    </location>
    <ligand>
        <name>substrate</name>
    </ligand>
</feature>
<feature type="binding site" evidence="5">
    <location>
        <position position="528"/>
    </location>
    <ligand>
        <name>substrate</name>
    </ligand>
</feature>
<proteinExistence type="inferred from homology"/>
<feature type="compositionally biased region" description="Basic and acidic residues" evidence="8">
    <location>
        <begin position="756"/>
        <end position="765"/>
    </location>
</feature>
<dbReference type="Pfam" id="PF01230">
    <property type="entry name" value="HIT"/>
    <property type="match status" value="1"/>
</dbReference>
<dbReference type="SUPFAM" id="SSF48208">
    <property type="entry name" value="Six-hairpin glycosidases"/>
    <property type="match status" value="1"/>
</dbReference>
<dbReference type="InterPro" id="IPR052369">
    <property type="entry name" value="UG_Glycosaminoglycan_Hydrolase"/>
</dbReference>
<feature type="chain" id="PRO_5034873423" evidence="9">
    <location>
        <begin position="19"/>
        <end position="1456"/>
    </location>
</feature>
<evidence type="ECO:0000313" key="11">
    <source>
        <dbReference type="EMBL" id="KAF8684708.1"/>
    </source>
</evidence>
<dbReference type="InterPro" id="IPR008928">
    <property type="entry name" value="6-hairpin_glycosidase_sf"/>
</dbReference>
<evidence type="ECO:0000256" key="9">
    <source>
        <dbReference type="SAM" id="SignalP"/>
    </source>
</evidence>
<keyword evidence="1" id="KW-0547">Nucleotide-binding</keyword>
<evidence type="ECO:0000256" key="7">
    <source>
        <dbReference type="PROSITE-ProRule" id="PRU00464"/>
    </source>
</evidence>
<dbReference type="FunFam" id="3.30.428.10:FF:000011">
    <property type="entry name" value="Fragile histidine triad"/>
    <property type="match status" value="1"/>
</dbReference>
<evidence type="ECO:0000256" key="2">
    <source>
        <dbReference type="ARBA" id="ARBA00022801"/>
    </source>
</evidence>
<dbReference type="GO" id="GO:0052757">
    <property type="term" value="F:chondroitin hydrolase activity"/>
    <property type="evidence" value="ECO:0007669"/>
    <property type="project" value="TreeGrafter"/>
</dbReference>
<organism evidence="11 12">
    <name type="scientific">Rhizoctonia solani</name>
    <dbReference type="NCBI Taxonomy" id="456999"/>
    <lineage>
        <taxon>Eukaryota</taxon>
        <taxon>Fungi</taxon>
        <taxon>Dikarya</taxon>
        <taxon>Basidiomycota</taxon>
        <taxon>Agaricomycotina</taxon>
        <taxon>Agaricomycetes</taxon>
        <taxon>Cantharellales</taxon>
        <taxon>Ceratobasidiaceae</taxon>
        <taxon>Rhizoctonia</taxon>
    </lineage>
</organism>
<feature type="compositionally biased region" description="Basic residues" evidence="8">
    <location>
        <begin position="1199"/>
        <end position="1208"/>
    </location>
</feature>
<evidence type="ECO:0000259" key="10">
    <source>
        <dbReference type="PROSITE" id="PS51084"/>
    </source>
</evidence>
<dbReference type="Gene3D" id="1.50.10.10">
    <property type="match status" value="1"/>
</dbReference>
<feature type="compositionally biased region" description="Basic and acidic residues" evidence="8">
    <location>
        <begin position="1209"/>
        <end position="1220"/>
    </location>
</feature>
<dbReference type="PROSITE" id="PS00892">
    <property type="entry name" value="HIT_1"/>
    <property type="match status" value="1"/>
</dbReference>
<dbReference type="InterPro" id="IPR039383">
    <property type="entry name" value="FHIT"/>
</dbReference>
<dbReference type="PANTHER" id="PTHR36845:SF1">
    <property type="entry name" value="HYDROLASE, PUTATIVE (AFU_ORTHOLOGUE AFUA_7G05090)-RELATED"/>
    <property type="match status" value="1"/>
</dbReference>
<feature type="signal peptide" evidence="9">
    <location>
        <begin position="1"/>
        <end position="18"/>
    </location>
</feature>
<feature type="region of interest" description="Disordered" evidence="8">
    <location>
        <begin position="1159"/>
        <end position="1387"/>
    </location>
</feature>
<feature type="compositionally biased region" description="Basic and acidic residues" evidence="8">
    <location>
        <begin position="780"/>
        <end position="791"/>
    </location>
</feature>
<feature type="compositionally biased region" description="Acidic residues" evidence="8">
    <location>
        <begin position="1168"/>
        <end position="1178"/>
    </location>
</feature>
<feature type="compositionally biased region" description="Polar residues" evidence="8">
    <location>
        <begin position="894"/>
        <end position="905"/>
    </location>
</feature>
<dbReference type="PANTHER" id="PTHR36845">
    <property type="entry name" value="HYDROLASE, PUTATIVE (AFU_ORTHOLOGUE AFUA_7G05090)-RELATED"/>
    <property type="match status" value="1"/>
</dbReference>
<dbReference type="Proteomes" id="UP000650582">
    <property type="component" value="Unassembled WGS sequence"/>
</dbReference>
<keyword evidence="9" id="KW-0732">Signal</keyword>
<dbReference type="InterPro" id="IPR011146">
    <property type="entry name" value="HIT-like"/>
</dbReference>
<comment type="similarity">
    <text evidence="3">Belongs to the glycosyl hydrolase 88 family.</text>
</comment>
<dbReference type="GO" id="GO:0000272">
    <property type="term" value="P:polysaccharide catabolic process"/>
    <property type="evidence" value="ECO:0007669"/>
    <property type="project" value="TreeGrafter"/>
</dbReference>
<feature type="compositionally biased region" description="Basic and acidic residues" evidence="8">
    <location>
        <begin position="1341"/>
        <end position="1353"/>
    </location>
</feature>
<feature type="site" description="Important for induction of apoptosis" evidence="6">
    <location>
        <position position="545"/>
    </location>
</feature>
<dbReference type="CDD" id="cd01275">
    <property type="entry name" value="FHIT"/>
    <property type="match status" value="1"/>
</dbReference>
<name>A0A8H7HGH6_9AGAM</name>
<feature type="compositionally biased region" description="Basic and acidic residues" evidence="8">
    <location>
        <begin position="1188"/>
        <end position="1198"/>
    </location>
</feature>
<dbReference type="EMBL" id="JACYCC010000025">
    <property type="protein sequence ID" value="KAF8684708.1"/>
    <property type="molecule type" value="Genomic_DNA"/>
</dbReference>
<feature type="compositionally biased region" description="Low complexity" evidence="8">
    <location>
        <begin position="1296"/>
        <end position="1319"/>
    </location>
</feature>
<dbReference type="GO" id="GO:0000166">
    <property type="term" value="F:nucleotide binding"/>
    <property type="evidence" value="ECO:0007669"/>
    <property type="project" value="UniProtKB-KW"/>
</dbReference>
<dbReference type="PROSITE" id="PS51084">
    <property type="entry name" value="HIT_2"/>
    <property type="match status" value="1"/>
</dbReference>
<feature type="binding site" evidence="5">
    <location>
        <begin position="519"/>
        <end position="522"/>
    </location>
    <ligand>
        <name>substrate</name>
    </ligand>
</feature>
<evidence type="ECO:0000256" key="6">
    <source>
        <dbReference type="PIRSR" id="PIRSR639383-3"/>
    </source>
</evidence>
<reference evidence="11" key="1">
    <citation type="submission" date="2020-09" db="EMBL/GenBank/DDBJ databases">
        <title>Comparative genome analyses of four rice-infecting Rhizoctonia solani isolates reveal extensive enrichment of homogalacturonan modification genes.</title>
        <authorList>
            <person name="Lee D.-Y."/>
            <person name="Jeon J."/>
            <person name="Kim K.-T."/>
            <person name="Cheong K."/>
            <person name="Song H."/>
            <person name="Choi G."/>
            <person name="Ko J."/>
            <person name="Opiyo S.O."/>
            <person name="Zuo S."/>
            <person name="Madhav S."/>
            <person name="Lee Y.-H."/>
            <person name="Wang G.-L."/>
        </authorList>
    </citation>
    <scope>NUCLEOTIDE SEQUENCE</scope>
    <source>
        <strain evidence="11">AG1-IA YN-7</strain>
    </source>
</reference>
<feature type="region of interest" description="Disordered" evidence="8">
    <location>
        <begin position="847"/>
        <end position="940"/>
    </location>
</feature>
<dbReference type="InterPro" id="IPR012341">
    <property type="entry name" value="6hp_glycosidase-like_sf"/>
</dbReference>
<feature type="binding site" evidence="5">
    <location>
        <position position="457"/>
    </location>
    <ligand>
        <name>substrate</name>
    </ligand>
</feature>
<feature type="compositionally biased region" description="Basic residues" evidence="8">
    <location>
        <begin position="696"/>
        <end position="706"/>
    </location>
</feature>
<feature type="region of interest" description="Disordered" evidence="8">
    <location>
        <begin position="1437"/>
        <end position="1456"/>
    </location>
</feature>
<feature type="active site" description="Tele-AMP-histidine intermediate" evidence="4">
    <location>
        <position position="526"/>
    </location>
</feature>
<evidence type="ECO:0000256" key="1">
    <source>
        <dbReference type="ARBA" id="ARBA00022741"/>
    </source>
</evidence>
<accession>A0A8H7HGH6</accession>
<evidence type="ECO:0000256" key="5">
    <source>
        <dbReference type="PIRSR" id="PIRSR639383-2"/>
    </source>
</evidence>
<sequence length="1456" mass="159722">MRLLSLLPGVFFLQESLALVPKYTDGIFSPYIAEKYNRVGAAYQAASYPHVTAANGSWTWMKTDWWTSGFLPGSFYLLEERKRMCPNDKALNSVDWLTYGRRWSNPTNASAITSVKNFAALLANRYSSTVGCTRSWGNSTSPEFLVIIDNMMNLPLLFSAAELTGNQTFINMAISHANKTIDNHIRSDGSTYQVVAYNETTGTVIRRYAVQGYSDNSTWTRGQAWGIYGFAKMFNYTTQSQYLETSRRMANVFLARLPSSGVPPYDFGAPASNRPADTSAAMIAAEGLFILAEAEAYVSDDNGNFFQTRLPSLTISQSKNATGAKYYKAQGVKLLINNFKFAFKSTWDSILSNGTSNAPQNNQNTGLVYGDYYALQIKCEIQIDPIDPSKFTRGASFVQHPSILSKTTKTNIKQDFRISGNPQPSTLPFIMQRCLFSSFDVTRQAFIQSKLSFGIVNLKPIVPGHVLVVPYRVVPRLSDLAAEEIADLFYTVQKVGGVVQQEYKAEGLTIACQDGPAAGQTVPHVHVHVIPRRFTDFNGDNDRVYPILEAAEGELPSQLKVMGEGRAPEPIKVDNEGRTPRTVEDMETEAGFVVEATLHVLSACSVRARKNAWYINPAAQYELTFAHTTCYSMLVQPQETEEKSGADAPATEDNTHKPDAHVPAPNPSAPTKSLPRPPSSFKELPKPPDGESSSKPSRRPSVRRSSSKLDGDSQSAARKYSSKESKRQKVHSSSKELDEQYAKQMAKVAKLMRKMARAEQREKNARWKAAMQDITLAREAGIDPQKEKVGWDDDSDDEGTAGANDNTLKKPVTDLSTKPADADAPPPESGDTLARFIHAMFSSINPFEEAHAESKDDANEVTAGAPEPTGDQEKPSSKNGKDPQADAEVLRLLSSASTMNQTTRPRGSDGVESEKRRSVWNVLDRLTPGKPKGAGSSEEGSVMLSAPLFVTENSKVTVAQSEMKTIEEHESDTEDAKPSGSKFANLVTRMGMDGMFGKKKKKDGEDEEEEKGVDPEVMAEVEVEVEPEQPKTKEVRVWRPSADGISLQCSWWGYRIYLPPAVIAVLNDQKLEAANRAAIVTTALQWIIDHIPAAALGPQVGLVVSLIRGIIPAMGYIGGFVAWSWNTIIGFDQGDGVVLSATWLLPIALIPSAWDVEPVGNPTKAIEPEPEPEPEPTLEPEPVPKPTHKPELKEESKSKSKSKAKAKLGSKDESEIEPKLAKPSHSRSASMAKSMPALERSASVKSSSSSTKEKKAERKVLERSVTSPMLVPKRPAPPPKQPSLAGPLPTPPSSVPRPSSSTKSHSHSYSQSHSQSQFHPHTRSHTHSYSHSNASTPPVTKVKEPKSESDRPALKKSTSKLGLNIVWSEKPVNEEPKEEVETESMKMRNFKLPMPDITWEHERKAAEAEAAAKLAAEQEARAAAKSKLKNKYAQALREEMSKDKAPPAAAGWSLLS</sequence>
<evidence type="ECO:0000256" key="4">
    <source>
        <dbReference type="PIRSR" id="PIRSR639383-1"/>
    </source>
</evidence>
<feature type="short sequence motif" description="Histidine triad motif" evidence="7">
    <location>
        <begin position="524"/>
        <end position="528"/>
    </location>
</feature>
<evidence type="ECO:0000256" key="8">
    <source>
        <dbReference type="SAM" id="MobiDB-lite"/>
    </source>
</evidence>
<dbReference type="InterPro" id="IPR036265">
    <property type="entry name" value="HIT-like_sf"/>
</dbReference>
<feature type="compositionally biased region" description="Low complexity" evidence="8">
    <location>
        <begin position="1240"/>
        <end position="1250"/>
    </location>
</feature>
<feature type="compositionally biased region" description="Basic and acidic residues" evidence="8">
    <location>
        <begin position="906"/>
        <end position="917"/>
    </location>
</feature>
<feature type="compositionally biased region" description="Basic and acidic residues" evidence="8">
    <location>
        <begin position="848"/>
        <end position="858"/>
    </location>
</feature>
<dbReference type="InterPro" id="IPR019808">
    <property type="entry name" value="Histidine_triad_CS"/>
</dbReference>